<comment type="caution">
    <text evidence="1">The sequence shown here is derived from an EMBL/GenBank/DDBJ whole genome shotgun (WGS) entry which is preliminary data.</text>
</comment>
<reference evidence="1 2" key="1">
    <citation type="submission" date="2020-01" db="EMBL/GenBank/DDBJ databases">
        <title>Jiella pacifica sp. nov.</title>
        <authorList>
            <person name="Xue Z."/>
            <person name="Zhu S."/>
            <person name="Chen J."/>
            <person name="Yang J."/>
        </authorList>
    </citation>
    <scope>NUCLEOTIDE SEQUENCE [LARGE SCALE GENOMIC DNA]</scope>
    <source>
        <strain evidence="1 2">40Bstr34</strain>
    </source>
</reference>
<keyword evidence="2" id="KW-1185">Reference proteome</keyword>
<sequence>MKILHVAAHLGGGVGKAHAALAEARRDMGSTERHGFLLLERPEDQRFAESIAAAGSEVVVCPSKAETIGLVAEADILQIEWWGHPRIYEFLARTALPAHRLALWCHVSGLAPPVIPAALSQLADRTVFTSLCSFEAANLQVAIADRREGFAVVNSGFGFPARSHSSRPQDGELAFGSLGTLDFAKLHPGFFDVVDMATQDLRVRLFGRVDPNGAVAARAAAMRDPARVVFEGHAEDPAEALAGLDAFLYLLTPDHYGTGENALVEAMSLGLCPLVLANPAERAIVTHGETGLVATSIEDARRWLDWMVENPDAVARLGAEAARRVAASHSPRASVAAFAAIHAGLMEAPKRPRNFVEALGETPAEWFATSLGGPLAAAKARRDRAVAQLLAPTPAKGSLGHFRRCFPGDTGLAQFSARLP</sequence>
<name>A0A6N9TDC1_9HYPH</name>
<dbReference type="Proteomes" id="UP000469011">
    <property type="component" value="Unassembled WGS sequence"/>
</dbReference>
<dbReference type="Pfam" id="PF13692">
    <property type="entry name" value="Glyco_trans_1_4"/>
    <property type="match status" value="1"/>
</dbReference>
<keyword evidence="1" id="KW-0808">Transferase</keyword>
<evidence type="ECO:0000313" key="1">
    <source>
        <dbReference type="EMBL" id="NDW06868.1"/>
    </source>
</evidence>
<gene>
    <name evidence="1" type="ORF">GTK09_20855</name>
</gene>
<dbReference type="EMBL" id="JAAAMG010000021">
    <property type="protein sequence ID" value="NDW06868.1"/>
    <property type="molecule type" value="Genomic_DNA"/>
</dbReference>
<dbReference type="AlphaFoldDB" id="A0A6N9TDC1"/>
<organism evidence="1 2">
    <name type="scientific">Jiella pacifica</name>
    <dbReference type="NCBI Taxonomy" id="2696469"/>
    <lineage>
        <taxon>Bacteria</taxon>
        <taxon>Pseudomonadati</taxon>
        <taxon>Pseudomonadota</taxon>
        <taxon>Alphaproteobacteria</taxon>
        <taxon>Hyphomicrobiales</taxon>
        <taxon>Aurantimonadaceae</taxon>
        <taxon>Jiella</taxon>
    </lineage>
</organism>
<dbReference type="GO" id="GO:0016740">
    <property type="term" value="F:transferase activity"/>
    <property type="evidence" value="ECO:0007669"/>
    <property type="project" value="UniProtKB-KW"/>
</dbReference>
<proteinExistence type="predicted"/>
<dbReference type="Gene3D" id="3.40.50.2000">
    <property type="entry name" value="Glycogen Phosphorylase B"/>
    <property type="match status" value="1"/>
</dbReference>
<dbReference type="SUPFAM" id="SSF53756">
    <property type="entry name" value="UDP-Glycosyltransferase/glycogen phosphorylase"/>
    <property type="match status" value="1"/>
</dbReference>
<protein>
    <submittedName>
        <fullName evidence="1">Glycosyltransferase</fullName>
    </submittedName>
</protein>
<accession>A0A6N9TDC1</accession>
<evidence type="ECO:0000313" key="2">
    <source>
        <dbReference type="Proteomes" id="UP000469011"/>
    </source>
</evidence>
<dbReference type="RefSeq" id="WP_163465326.1">
    <property type="nucleotide sequence ID" value="NZ_JAAAMG010000021.1"/>
</dbReference>